<feature type="domain" description="FAD dependent oxidoreductase" evidence="1">
    <location>
        <begin position="38"/>
        <end position="401"/>
    </location>
</feature>
<evidence type="ECO:0000259" key="1">
    <source>
        <dbReference type="Pfam" id="PF01266"/>
    </source>
</evidence>
<organism evidence="2 3">
    <name type="scientific">Arthrobacter oryzae</name>
    <dbReference type="NCBI Taxonomy" id="409290"/>
    <lineage>
        <taxon>Bacteria</taxon>
        <taxon>Bacillati</taxon>
        <taxon>Actinomycetota</taxon>
        <taxon>Actinomycetes</taxon>
        <taxon>Micrococcales</taxon>
        <taxon>Micrococcaceae</taxon>
        <taxon>Arthrobacter</taxon>
    </lineage>
</organism>
<reference evidence="2 3" key="1">
    <citation type="submission" date="2018-10" db="EMBL/GenBank/DDBJ databases">
        <title>Genomic Encyclopedia of Type Strains, Phase IV (KMG-IV): sequencing the most valuable type-strain genomes for metagenomic binning, comparative biology and taxonomic classification.</title>
        <authorList>
            <person name="Goeker M."/>
        </authorList>
    </citation>
    <scope>NUCLEOTIDE SEQUENCE [LARGE SCALE GENOMIC DNA]</scope>
    <source>
        <strain evidence="2 3">DSM 25586</strain>
    </source>
</reference>
<proteinExistence type="predicted"/>
<dbReference type="Pfam" id="PF01266">
    <property type="entry name" value="DAO"/>
    <property type="match status" value="1"/>
</dbReference>
<dbReference type="GO" id="GO:0005737">
    <property type="term" value="C:cytoplasm"/>
    <property type="evidence" value="ECO:0007669"/>
    <property type="project" value="TreeGrafter"/>
</dbReference>
<dbReference type="RefSeq" id="WP_120952851.1">
    <property type="nucleotide sequence ID" value="NZ_RBIR01000003.1"/>
</dbReference>
<evidence type="ECO:0000313" key="2">
    <source>
        <dbReference type="EMBL" id="RKR20101.1"/>
    </source>
</evidence>
<comment type="caution">
    <text evidence="2">The sequence shown here is derived from an EMBL/GenBank/DDBJ whole genome shotgun (WGS) entry which is preliminary data.</text>
</comment>
<name>A0A495ETW8_9MICC</name>
<dbReference type="Gene3D" id="3.30.9.10">
    <property type="entry name" value="D-Amino Acid Oxidase, subunit A, domain 2"/>
    <property type="match status" value="1"/>
</dbReference>
<dbReference type="InterPro" id="IPR006076">
    <property type="entry name" value="FAD-dep_OxRdtase"/>
</dbReference>
<dbReference type="Proteomes" id="UP000276055">
    <property type="component" value="Unassembled WGS sequence"/>
</dbReference>
<dbReference type="EMBL" id="RBIR01000003">
    <property type="protein sequence ID" value="RKR20101.1"/>
    <property type="molecule type" value="Genomic_DNA"/>
</dbReference>
<dbReference type="AlphaFoldDB" id="A0A495ETW8"/>
<gene>
    <name evidence="2" type="ORF">C8D78_1913</name>
</gene>
<protein>
    <submittedName>
        <fullName evidence="2">Glycine/D-amino acid oxidase-like deaminating enzyme</fullName>
    </submittedName>
</protein>
<dbReference type="InterPro" id="IPR036188">
    <property type="entry name" value="FAD/NAD-bd_sf"/>
</dbReference>
<dbReference type="PANTHER" id="PTHR13847">
    <property type="entry name" value="SARCOSINE DEHYDROGENASE-RELATED"/>
    <property type="match status" value="1"/>
</dbReference>
<dbReference type="PANTHER" id="PTHR13847:SF285">
    <property type="entry name" value="FAD DEPENDENT OXIDOREDUCTASE DOMAIN-CONTAINING PROTEIN"/>
    <property type="match status" value="1"/>
</dbReference>
<dbReference type="Gene3D" id="3.50.50.60">
    <property type="entry name" value="FAD/NAD(P)-binding domain"/>
    <property type="match status" value="1"/>
</dbReference>
<dbReference type="OrthoDB" id="9805852at2"/>
<dbReference type="SUPFAM" id="SSF51905">
    <property type="entry name" value="FAD/NAD(P)-binding domain"/>
    <property type="match status" value="1"/>
</dbReference>
<sequence>MTTGASPASKYRDRSLWLDQLDEPLTVRPSLEGDTTADVAIIGAGMTGLWTAYYLSVHQPDLRIAVLEREIAGFGASGRNGGWVGAGIAGSASVYAKRHDQDAVRRAILETCTTVDEIGRVIAEEGIDCGFAKEGSLAVATSAPQERRMMQGFSAATRVGTHCPGDRVVDRAESERLVHVEGWKSALYTPHCAGMDPARFIRGLARACESRGVVIYEGTEAIEVAPGVVRSPHGSVKSDAVIRATEAYTTQLPGKSRSYLPLTSLMIATEPLPADVWEELGWARGLTVRDFKHLFFYAQRTPDDRIAIGGRGAPYTLRHPIDQRRERDTEVRARLIATLHAAFPAAREAAITHHWGGPLGVPRDWSMGINYDQRTGFGTAGGYSGHGVTAANISGRTLADLVLRRNTDLTHLPWVGHRSRNWEPEPLRFLASSAIVKVLSSADHYEERTQRNAKRTTLLAPVMPPS</sequence>
<accession>A0A495ETW8</accession>
<evidence type="ECO:0000313" key="3">
    <source>
        <dbReference type="Proteomes" id="UP000276055"/>
    </source>
</evidence>